<feature type="region of interest" description="Disordered" evidence="6">
    <location>
        <begin position="417"/>
        <end position="615"/>
    </location>
</feature>
<feature type="compositionally biased region" description="Low complexity" evidence="6">
    <location>
        <begin position="129"/>
        <end position="142"/>
    </location>
</feature>
<feature type="region of interest" description="Disordered" evidence="6">
    <location>
        <begin position="959"/>
        <end position="985"/>
    </location>
</feature>
<evidence type="ECO:0000256" key="6">
    <source>
        <dbReference type="SAM" id="MobiDB-lite"/>
    </source>
</evidence>
<feature type="compositionally biased region" description="Polar residues" evidence="6">
    <location>
        <begin position="523"/>
        <end position="561"/>
    </location>
</feature>
<dbReference type="PANTHER" id="PTHR12953:SF0">
    <property type="entry name" value="SUN DOMAIN-CONTAINING OSSIFICATION FACTOR"/>
    <property type="match status" value="1"/>
</dbReference>
<sequence length="985" mass="108697">MIIVGMDYYLFFEKNRMSISERAQVSLALSSKTKILPPVVSLSSSDYGHRRRCANCCCYCSTRYKEGLSCVNQGHCHGIRSVLSSQCLFLWMLFFVIVCIVPQVSLVSATTTTQPNAGTTIQHPTGGVSHNSHSQSKPSHSSEFNFASSDVGAKIISATPEAVSVSRILNEDHDRYMLIPKANALDSFFFVVELSEVVSMRRIAVANFEYYSCSMKTFKLYGRVKENESWENLGIYEADNSKSVQTFELDEPKLVRYILLNVTSIYSGSDSFYCTMSLLRVHGETLYQDLVNLMNPDEMEPSTEDTVYANIDNVAHSVPQGTTGQPADGSLQNLAGSTGTADHVAASSHPVDGEEELLARVRDIAQEDAPITLPDIESSSLNAEDSGDPIVDPELLERLVDRSVIDKISLEDDALEELDEEMHDTKPLRDEVESDSSTRKVPTDSDDKGSLAGRDVQPPEEVIEKDSTEHEKKDDLTNPTISDADPMTLKTIQGHESVPAVDLQSTENDVVVQKEENHKSDTLQDLPQTNVTDSSSELPTEHSNNTLNTSKTDEQTYTPTENGPPLQGQLPTTENQTTDNSETNTKAANIPPNNTTDTSVPTNKTSPSAVNNSTNTTTLNITMINSESNVTIVNGDSDLGSQVSVSGSTPLEISAEADQERAPKKPLKQDSGAEETLTPENDKKDEKPDPEIPKKPIESQKAQQQNQSSTDTAQIPPPSEGATSPVSQPAPHRTETQSPAANRKPLNPKLGKGGRENILKSMLSTIQNVGAETNQLTKQMRSVKEQYKEAFQKITSVLAQKSDEINVLAESILTLRKKNRRYRAECKEADDALKLELERELTNKIYNKIEHRMREQVESFKKQLRDEYQTKLTKLQYLSLFGAVLAVVVNVYVFAMCTGSSGERQRASGKNQPAKTTVTSTRTTTIGESTKTTDTMSIIPLHRRTRSYNHTLDALVDDWNSEEDEMQDGPQRVASTSTQKTSNRS</sequence>
<organism evidence="9">
    <name type="scientific">Percolomonas cosmopolitus</name>
    <dbReference type="NCBI Taxonomy" id="63605"/>
    <lineage>
        <taxon>Eukaryota</taxon>
        <taxon>Discoba</taxon>
        <taxon>Heterolobosea</taxon>
        <taxon>Tetramitia</taxon>
        <taxon>Eutetramitia</taxon>
        <taxon>Percolomonadidae</taxon>
        <taxon>Percolomonas</taxon>
    </lineage>
</organism>
<feature type="region of interest" description="Disordered" evidence="6">
    <location>
        <begin position="902"/>
        <end position="923"/>
    </location>
</feature>
<keyword evidence="5" id="KW-0175">Coiled coil</keyword>
<evidence type="ECO:0000256" key="1">
    <source>
        <dbReference type="ARBA" id="ARBA00004308"/>
    </source>
</evidence>
<feature type="compositionally biased region" description="Polar residues" evidence="6">
    <location>
        <begin position="973"/>
        <end position="985"/>
    </location>
</feature>
<feature type="compositionally biased region" description="Basic and acidic residues" evidence="6">
    <location>
        <begin position="512"/>
        <end position="522"/>
    </location>
</feature>
<dbReference type="InterPro" id="IPR045120">
    <property type="entry name" value="Suco/Slp1-like"/>
</dbReference>
<dbReference type="EMBL" id="HBGD01006873">
    <property type="protein sequence ID" value="CAD9082507.1"/>
    <property type="molecule type" value="Transcribed_RNA"/>
</dbReference>
<keyword evidence="2 7" id="KW-0812">Transmembrane</keyword>
<evidence type="ECO:0000256" key="3">
    <source>
        <dbReference type="ARBA" id="ARBA00022989"/>
    </source>
</evidence>
<feature type="compositionally biased region" description="Basic and acidic residues" evidence="6">
    <location>
        <begin position="680"/>
        <end position="698"/>
    </location>
</feature>
<gene>
    <name evidence="9" type="ORF">PCOS0759_LOCUS5747</name>
</gene>
<dbReference type="PROSITE" id="PS51469">
    <property type="entry name" value="SUN"/>
    <property type="match status" value="1"/>
</dbReference>
<dbReference type="GO" id="GO:0016020">
    <property type="term" value="C:membrane"/>
    <property type="evidence" value="ECO:0007669"/>
    <property type="project" value="InterPro"/>
</dbReference>
<feature type="compositionally biased region" description="Polar residues" evidence="6">
    <location>
        <begin position="902"/>
        <end position="915"/>
    </location>
</feature>
<evidence type="ECO:0000256" key="5">
    <source>
        <dbReference type="SAM" id="Coils"/>
    </source>
</evidence>
<dbReference type="Pfam" id="PF07738">
    <property type="entry name" value="Sad1_UNC"/>
    <property type="match status" value="1"/>
</dbReference>
<keyword evidence="3 7" id="KW-1133">Transmembrane helix</keyword>
<comment type="subcellular location">
    <subcellularLocation>
        <location evidence="1">Endomembrane system</location>
    </subcellularLocation>
</comment>
<feature type="domain" description="SUN" evidence="8">
    <location>
        <begin position="118"/>
        <end position="286"/>
    </location>
</feature>
<feature type="transmembrane region" description="Helical" evidence="7">
    <location>
        <begin position="88"/>
        <end position="106"/>
    </location>
</feature>
<evidence type="ECO:0000259" key="8">
    <source>
        <dbReference type="PROSITE" id="PS51469"/>
    </source>
</evidence>
<proteinExistence type="predicted"/>
<dbReference type="Gene3D" id="2.60.120.260">
    <property type="entry name" value="Galactose-binding domain-like"/>
    <property type="match status" value="1"/>
</dbReference>
<feature type="compositionally biased region" description="Polar residues" evidence="6">
    <location>
        <begin position="569"/>
        <end position="610"/>
    </location>
</feature>
<evidence type="ECO:0000256" key="4">
    <source>
        <dbReference type="ARBA" id="ARBA00023136"/>
    </source>
</evidence>
<dbReference type="PANTHER" id="PTHR12953">
    <property type="entry name" value="MEMBRANE PROTEIN CH1 RELATED"/>
    <property type="match status" value="1"/>
</dbReference>
<feature type="compositionally biased region" description="Basic and acidic residues" evidence="6">
    <location>
        <begin position="423"/>
        <end position="449"/>
    </location>
</feature>
<feature type="compositionally biased region" description="Basic and acidic residues" evidence="6">
    <location>
        <begin position="462"/>
        <end position="476"/>
    </location>
</feature>
<evidence type="ECO:0000256" key="7">
    <source>
        <dbReference type="SAM" id="Phobius"/>
    </source>
</evidence>
<feature type="coiled-coil region" evidence="5">
    <location>
        <begin position="766"/>
        <end position="832"/>
    </location>
</feature>
<feature type="transmembrane region" description="Helical" evidence="7">
    <location>
        <begin position="877"/>
        <end position="897"/>
    </location>
</feature>
<feature type="region of interest" description="Disordered" evidence="6">
    <location>
        <begin position="654"/>
        <end position="754"/>
    </location>
</feature>
<dbReference type="GO" id="GO:0012505">
    <property type="term" value="C:endomembrane system"/>
    <property type="evidence" value="ECO:0007669"/>
    <property type="project" value="UniProtKB-SubCell"/>
</dbReference>
<feature type="region of interest" description="Disordered" evidence="6">
    <location>
        <begin position="318"/>
        <end position="351"/>
    </location>
</feature>
<dbReference type="InterPro" id="IPR012919">
    <property type="entry name" value="SUN_dom"/>
</dbReference>
<keyword evidence="4 7" id="KW-0472">Membrane</keyword>
<accession>A0A7S1PHJ2</accession>
<feature type="compositionally biased region" description="Polar residues" evidence="6">
    <location>
        <begin position="319"/>
        <end position="340"/>
    </location>
</feature>
<protein>
    <recommendedName>
        <fullName evidence="8">SUN domain-containing protein</fullName>
    </recommendedName>
</protein>
<feature type="compositionally biased region" description="Polar residues" evidence="6">
    <location>
        <begin position="700"/>
        <end position="713"/>
    </location>
</feature>
<dbReference type="AlphaFoldDB" id="A0A7S1PHJ2"/>
<feature type="region of interest" description="Disordered" evidence="6">
    <location>
        <begin position="369"/>
        <end position="390"/>
    </location>
</feature>
<dbReference type="GO" id="GO:0005737">
    <property type="term" value="C:cytoplasm"/>
    <property type="evidence" value="ECO:0007669"/>
    <property type="project" value="TreeGrafter"/>
</dbReference>
<name>A0A7S1PHJ2_9EUKA</name>
<feature type="region of interest" description="Disordered" evidence="6">
    <location>
        <begin position="115"/>
        <end position="144"/>
    </location>
</feature>
<evidence type="ECO:0000256" key="2">
    <source>
        <dbReference type="ARBA" id="ARBA00022692"/>
    </source>
</evidence>
<evidence type="ECO:0000313" key="9">
    <source>
        <dbReference type="EMBL" id="CAD9082507.1"/>
    </source>
</evidence>
<reference evidence="9" key="1">
    <citation type="submission" date="2021-01" db="EMBL/GenBank/DDBJ databases">
        <authorList>
            <person name="Corre E."/>
            <person name="Pelletier E."/>
            <person name="Niang G."/>
            <person name="Scheremetjew M."/>
            <person name="Finn R."/>
            <person name="Kale V."/>
            <person name="Holt S."/>
            <person name="Cochrane G."/>
            <person name="Meng A."/>
            <person name="Brown T."/>
            <person name="Cohen L."/>
        </authorList>
    </citation>
    <scope>NUCLEOTIDE SEQUENCE</scope>
    <source>
        <strain evidence="9">WS</strain>
    </source>
</reference>
<dbReference type="GO" id="GO:0034975">
    <property type="term" value="P:protein folding in endoplasmic reticulum"/>
    <property type="evidence" value="ECO:0007669"/>
    <property type="project" value="TreeGrafter"/>
</dbReference>